<dbReference type="RefSeq" id="WP_020889091.1">
    <property type="nucleotide sequence ID" value="NZ_BJYV01000007.1"/>
</dbReference>
<dbReference type="Proteomes" id="UP000321301">
    <property type="component" value="Unassembled WGS sequence"/>
</dbReference>
<reference evidence="1 2" key="1">
    <citation type="submission" date="2019-07" db="EMBL/GenBank/DDBJ databases">
        <title>Whole genome shotgun sequence of Cyclobacterium qasimii NBRC 106168.</title>
        <authorList>
            <person name="Hosoyama A."/>
            <person name="Uohara A."/>
            <person name="Ohji S."/>
            <person name="Ichikawa N."/>
        </authorList>
    </citation>
    <scope>NUCLEOTIDE SEQUENCE [LARGE SCALE GENOMIC DNA]</scope>
    <source>
        <strain evidence="1 2">NBRC 106168</strain>
    </source>
</reference>
<dbReference type="EMBL" id="BJYV01000007">
    <property type="protein sequence ID" value="GEO21416.1"/>
    <property type="molecule type" value="Genomic_DNA"/>
</dbReference>
<name>A0A512CB35_9BACT</name>
<dbReference type="AlphaFoldDB" id="A0A512CB35"/>
<keyword evidence="2" id="KW-1185">Reference proteome</keyword>
<sequence length="73" mass="8264">MRKAFFSTISLITGTNLFTQNSKKMALTHERKVAILNFERVPIPQVNPSNFYSKRGTALNSGKALFYQKDAKP</sequence>
<comment type="caution">
    <text evidence="1">The sequence shown here is derived from an EMBL/GenBank/DDBJ whole genome shotgun (WGS) entry which is preliminary data.</text>
</comment>
<accession>A0A512CB35</accession>
<evidence type="ECO:0000313" key="2">
    <source>
        <dbReference type="Proteomes" id="UP000321301"/>
    </source>
</evidence>
<gene>
    <name evidence="1" type="ORF">CQA01_19500</name>
</gene>
<evidence type="ECO:0000313" key="1">
    <source>
        <dbReference type="EMBL" id="GEO21416.1"/>
    </source>
</evidence>
<protein>
    <submittedName>
        <fullName evidence="1">Uncharacterized protein</fullName>
    </submittedName>
</protein>
<organism evidence="1 2">
    <name type="scientific">Cyclobacterium qasimii</name>
    <dbReference type="NCBI Taxonomy" id="1350429"/>
    <lineage>
        <taxon>Bacteria</taxon>
        <taxon>Pseudomonadati</taxon>
        <taxon>Bacteroidota</taxon>
        <taxon>Cytophagia</taxon>
        <taxon>Cytophagales</taxon>
        <taxon>Cyclobacteriaceae</taxon>
        <taxon>Cyclobacterium</taxon>
    </lineage>
</organism>
<proteinExistence type="predicted"/>